<dbReference type="OrthoDB" id="2854648at2"/>
<gene>
    <name evidence="5" type="ORF">C8E83_2229</name>
</gene>
<dbReference type="RefSeq" id="WP_121369927.1">
    <property type="nucleotide sequence ID" value="NZ_RBKS01000001.1"/>
</dbReference>
<dbReference type="GO" id="GO:0000976">
    <property type="term" value="F:transcription cis-regulatory region binding"/>
    <property type="evidence" value="ECO:0007669"/>
    <property type="project" value="TreeGrafter"/>
</dbReference>
<dbReference type="PROSITE" id="PS50932">
    <property type="entry name" value="HTH_LACI_2"/>
    <property type="match status" value="1"/>
</dbReference>
<dbReference type="InterPro" id="IPR046335">
    <property type="entry name" value="LacI/GalR-like_sensor"/>
</dbReference>
<sequence length="335" mass="36069">MRATVRDVAARAGVSPKTVSNVINGVVFVRPETKERVEEAIAELQYVPNLSARGLRNGRTGAIALAFPDLSMEYSAEMLDQFVEVAHEKGWSIQLEQTGKRPERELELLSRGREHLVDGLVLNPTRLETSAIVGADALPPVVVIGEVEQNLVDRVALDSVAAARDMTAYLLSLGHRRIAAVGTVGDRFESASARTRTLGYRQALDAAGVPLDPALEIDVDSWAPGAAGERLLEMLDAGIEIDAVFCFTDTMATGVLSALAGRGVRVPEDLSVAGFDDVASGRYAAPPLTTVSFDKRQFAEDTLSLLADRVADRSLPPRARVVPHRIVPRESTRPA</sequence>
<dbReference type="Pfam" id="PF00356">
    <property type="entry name" value="LacI"/>
    <property type="match status" value="1"/>
</dbReference>
<feature type="domain" description="HTH lacI-type" evidence="4">
    <location>
        <begin position="3"/>
        <end position="57"/>
    </location>
</feature>
<dbReference type="SUPFAM" id="SSF47413">
    <property type="entry name" value="lambda repressor-like DNA-binding domains"/>
    <property type="match status" value="1"/>
</dbReference>
<comment type="caution">
    <text evidence="5">The sequence shown here is derived from an EMBL/GenBank/DDBJ whole genome shotgun (WGS) entry which is preliminary data.</text>
</comment>
<dbReference type="CDD" id="cd06267">
    <property type="entry name" value="PBP1_LacI_sugar_binding-like"/>
    <property type="match status" value="1"/>
</dbReference>
<keyword evidence="1" id="KW-0805">Transcription regulation</keyword>
<dbReference type="InterPro" id="IPR010982">
    <property type="entry name" value="Lambda_DNA-bd_dom_sf"/>
</dbReference>
<evidence type="ECO:0000256" key="3">
    <source>
        <dbReference type="ARBA" id="ARBA00023163"/>
    </source>
</evidence>
<dbReference type="PROSITE" id="PS00356">
    <property type="entry name" value="HTH_LACI_1"/>
    <property type="match status" value="1"/>
</dbReference>
<proteinExistence type="predicted"/>
<dbReference type="InterPro" id="IPR028082">
    <property type="entry name" value="Peripla_BP_I"/>
</dbReference>
<evidence type="ECO:0000313" key="5">
    <source>
        <dbReference type="EMBL" id="RKR75092.1"/>
    </source>
</evidence>
<dbReference type="InterPro" id="IPR000843">
    <property type="entry name" value="HTH_LacI"/>
</dbReference>
<protein>
    <submittedName>
        <fullName evidence="5">LacI family transcriptional regulator</fullName>
    </submittedName>
</protein>
<organism evidence="5 6">
    <name type="scientific">Frondihabitans australicus</name>
    <dbReference type="NCBI Taxonomy" id="386892"/>
    <lineage>
        <taxon>Bacteria</taxon>
        <taxon>Bacillati</taxon>
        <taxon>Actinomycetota</taxon>
        <taxon>Actinomycetes</taxon>
        <taxon>Micrococcales</taxon>
        <taxon>Microbacteriaceae</taxon>
        <taxon>Frondihabitans</taxon>
    </lineage>
</organism>
<keyword evidence="3" id="KW-0804">Transcription</keyword>
<evidence type="ECO:0000313" key="6">
    <source>
        <dbReference type="Proteomes" id="UP000280008"/>
    </source>
</evidence>
<evidence type="ECO:0000256" key="2">
    <source>
        <dbReference type="ARBA" id="ARBA00023125"/>
    </source>
</evidence>
<keyword evidence="2" id="KW-0238">DNA-binding</keyword>
<dbReference type="SMART" id="SM00354">
    <property type="entry name" value="HTH_LACI"/>
    <property type="match status" value="1"/>
</dbReference>
<dbReference type="Gene3D" id="3.40.50.2300">
    <property type="match status" value="2"/>
</dbReference>
<dbReference type="SUPFAM" id="SSF53822">
    <property type="entry name" value="Periplasmic binding protein-like I"/>
    <property type="match status" value="1"/>
</dbReference>
<dbReference type="GO" id="GO:0003700">
    <property type="term" value="F:DNA-binding transcription factor activity"/>
    <property type="evidence" value="ECO:0007669"/>
    <property type="project" value="TreeGrafter"/>
</dbReference>
<dbReference type="Pfam" id="PF13377">
    <property type="entry name" value="Peripla_BP_3"/>
    <property type="match status" value="1"/>
</dbReference>
<evidence type="ECO:0000256" key="1">
    <source>
        <dbReference type="ARBA" id="ARBA00023015"/>
    </source>
</evidence>
<keyword evidence="6" id="KW-1185">Reference proteome</keyword>
<dbReference type="AlphaFoldDB" id="A0A495IGG5"/>
<evidence type="ECO:0000259" key="4">
    <source>
        <dbReference type="PROSITE" id="PS50932"/>
    </source>
</evidence>
<dbReference type="PANTHER" id="PTHR30146:SF109">
    <property type="entry name" value="HTH-TYPE TRANSCRIPTIONAL REGULATOR GALS"/>
    <property type="match status" value="1"/>
</dbReference>
<reference evidence="5 6" key="1">
    <citation type="submission" date="2018-10" db="EMBL/GenBank/DDBJ databases">
        <title>Sequencing the genomes of 1000 actinobacteria strains.</title>
        <authorList>
            <person name="Klenk H.-P."/>
        </authorList>
    </citation>
    <scope>NUCLEOTIDE SEQUENCE [LARGE SCALE GENOMIC DNA]</scope>
    <source>
        <strain evidence="5 6">DSM 17894</strain>
    </source>
</reference>
<dbReference type="CDD" id="cd01392">
    <property type="entry name" value="HTH_LacI"/>
    <property type="match status" value="1"/>
</dbReference>
<name>A0A495IGG5_9MICO</name>
<dbReference type="EMBL" id="RBKS01000001">
    <property type="protein sequence ID" value="RKR75092.1"/>
    <property type="molecule type" value="Genomic_DNA"/>
</dbReference>
<accession>A0A495IGG5</accession>
<dbReference type="PANTHER" id="PTHR30146">
    <property type="entry name" value="LACI-RELATED TRANSCRIPTIONAL REPRESSOR"/>
    <property type="match status" value="1"/>
</dbReference>
<dbReference type="Proteomes" id="UP000280008">
    <property type="component" value="Unassembled WGS sequence"/>
</dbReference>
<dbReference type="Gene3D" id="1.10.260.40">
    <property type="entry name" value="lambda repressor-like DNA-binding domains"/>
    <property type="match status" value="1"/>
</dbReference>